<keyword evidence="11" id="KW-1185">Reference proteome</keyword>
<dbReference type="OrthoDB" id="194865at2759"/>
<dbReference type="InterPro" id="IPR029058">
    <property type="entry name" value="AB_hydrolase_fold"/>
</dbReference>
<protein>
    <recommendedName>
        <fullName evidence="5">Protein phosphatase methylesterase 1</fullName>
        <shortName evidence="5">PME-1</shortName>
        <ecNumber evidence="5">3.1.1.-</ecNumber>
    </recommendedName>
</protein>
<dbReference type="Proteomes" id="UP000790347">
    <property type="component" value="Unassembled WGS sequence"/>
</dbReference>
<dbReference type="AlphaFoldDB" id="A0A922IAB6"/>
<dbReference type="PIRSF" id="PIRSF022950">
    <property type="entry name" value="PPase_methylesterase_euk"/>
    <property type="match status" value="1"/>
</dbReference>
<comment type="catalytic activity">
    <reaction evidence="4">
        <text>[phosphatase 2A protein]-C-terminal L-leucine methyl ester + H2O = [phosphatase 2A protein]-C-terminal L-leucine + methanol + H(+)</text>
        <dbReference type="Rhea" id="RHEA:48548"/>
        <dbReference type="Rhea" id="RHEA-COMP:12134"/>
        <dbReference type="Rhea" id="RHEA-COMP:12135"/>
        <dbReference type="ChEBI" id="CHEBI:15377"/>
        <dbReference type="ChEBI" id="CHEBI:15378"/>
        <dbReference type="ChEBI" id="CHEBI:17790"/>
        <dbReference type="ChEBI" id="CHEBI:90516"/>
        <dbReference type="ChEBI" id="CHEBI:90517"/>
        <dbReference type="EC" id="3.1.1.89"/>
    </reaction>
</comment>
<dbReference type="InterPro" id="IPR016812">
    <property type="entry name" value="PPase_methylesterase_euk"/>
</dbReference>
<feature type="active site" evidence="6">
    <location>
        <position position="193"/>
    </location>
</feature>
<dbReference type="InterPro" id="IPR000073">
    <property type="entry name" value="AB_hydrolase_1"/>
</dbReference>
<evidence type="ECO:0000313" key="10">
    <source>
        <dbReference type="EMBL" id="KAH9528337.1"/>
    </source>
</evidence>
<gene>
    <name evidence="10" type="primary">PPME1</name>
    <name evidence="10" type="ORF">DERF_002290</name>
    <name evidence="9" type="ORF">HUG17_10255</name>
</gene>
<feature type="active site" evidence="6">
    <location>
        <position position="164"/>
    </location>
</feature>
<keyword evidence="2 5" id="KW-0719">Serine esterase</keyword>
<evidence type="ECO:0000256" key="6">
    <source>
        <dbReference type="PIRSR" id="PIRSR022950-1"/>
    </source>
</evidence>
<dbReference type="SUPFAM" id="SSF53474">
    <property type="entry name" value="alpha/beta-Hydrolases"/>
    <property type="match status" value="1"/>
</dbReference>
<evidence type="ECO:0000256" key="1">
    <source>
        <dbReference type="ARBA" id="ARBA00008645"/>
    </source>
</evidence>
<reference evidence="9" key="3">
    <citation type="journal article" date="2021" name="World Allergy Organ. J.">
        <title>Chromosome-level assembly of Dermatophagoides farinae genome and transcriptome reveals two novel allergens Der f 37 and Der f 39.</title>
        <authorList>
            <person name="Chen J."/>
            <person name="Cai Z."/>
            <person name="Fan D."/>
            <person name="Hu J."/>
            <person name="Hou Y."/>
            <person name="He Y."/>
            <person name="Zhang Z."/>
            <person name="Zhao Z."/>
            <person name="Gao P."/>
            <person name="Hu W."/>
            <person name="Sun J."/>
            <person name="Li J."/>
            <person name="Ji K."/>
        </authorList>
    </citation>
    <scope>NUCLEOTIDE SEQUENCE</scope>
    <source>
        <strain evidence="9">JKM2019</strain>
    </source>
</reference>
<dbReference type="EC" id="3.1.1.-" evidence="5"/>
<evidence type="ECO:0000313" key="11">
    <source>
        <dbReference type="Proteomes" id="UP000790347"/>
    </source>
</evidence>
<evidence type="ECO:0000256" key="3">
    <source>
        <dbReference type="ARBA" id="ARBA00022801"/>
    </source>
</evidence>
<feature type="domain" description="AB hydrolase-1" evidence="8">
    <location>
        <begin position="87"/>
        <end position="390"/>
    </location>
</feature>
<evidence type="ECO:0000259" key="8">
    <source>
        <dbReference type="Pfam" id="PF12697"/>
    </source>
</evidence>
<reference evidence="10" key="4">
    <citation type="journal article" date="2022" name="Res Sq">
        <title>Comparative Genomics Reveals Insights into the Divergent Evolution of Astigmatic Mites and Household Pest Adaptations.</title>
        <authorList>
            <person name="Xiong Q."/>
            <person name="Wan A.T.-Y."/>
            <person name="Liu X.-Y."/>
            <person name="Fung C.S.-H."/>
            <person name="Xiao X."/>
            <person name="Malainual N."/>
            <person name="Hou J."/>
            <person name="Wang L."/>
            <person name="Wang M."/>
            <person name="Yang K."/>
            <person name="Cui Y."/>
            <person name="Leung E."/>
            <person name="Nong W."/>
            <person name="Shin S.-K."/>
            <person name="Au S."/>
            <person name="Jeong K.Y."/>
            <person name="Chew F.T."/>
            <person name="Hui J."/>
            <person name="Leung T.F."/>
            <person name="Tungtrongchitr A."/>
            <person name="Zhong N."/>
            <person name="Liu Z."/>
            <person name="Tsui S."/>
        </authorList>
    </citation>
    <scope>NUCLEOTIDE SEQUENCE</scope>
    <source>
        <strain evidence="10">Derf</strain>
        <tissue evidence="10">Whole organism</tissue>
    </source>
</reference>
<name>A0A922IAB6_DERFA</name>
<dbReference type="PANTHER" id="PTHR14189">
    <property type="entry name" value="PROTEIN PHOSPHATASE METHYLESTERASE-1 RELATED"/>
    <property type="match status" value="1"/>
</dbReference>
<comment type="similarity">
    <text evidence="1 5">Belongs to the AB hydrolase superfamily.</text>
</comment>
<reference evidence="10" key="1">
    <citation type="submission" date="2013-05" db="EMBL/GenBank/DDBJ databases">
        <authorList>
            <person name="Yim A.K.Y."/>
            <person name="Chan T.F."/>
            <person name="Ji K.M."/>
            <person name="Liu X.Y."/>
            <person name="Zhou J.W."/>
            <person name="Li R.Q."/>
            <person name="Yang K.Y."/>
            <person name="Li J."/>
            <person name="Li M."/>
            <person name="Law P.T.W."/>
            <person name="Wu Y.L."/>
            <person name="Cai Z.L."/>
            <person name="Qin H."/>
            <person name="Bao Y."/>
            <person name="Leung R.K.K."/>
            <person name="Ng P.K.S."/>
            <person name="Zou J."/>
            <person name="Zhong X.J."/>
            <person name="Ran P.X."/>
            <person name="Zhong N.S."/>
            <person name="Liu Z.G."/>
            <person name="Tsui S.K.W."/>
        </authorList>
    </citation>
    <scope>NUCLEOTIDE SEQUENCE</scope>
    <source>
        <strain evidence="10">Derf</strain>
        <tissue evidence="10">Whole organism</tissue>
    </source>
</reference>
<dbReference type="Gene3D" id="3.40.50.1820">
    <property type="entry name" value="alpha/beta hydrolase"/>
    <property type="match status" value="1"/>
</dbReference>
<dbReference type="GO" id="GO:0051723">
    <property type="term" value="F:protein methylesterase activity"/>
    <property type="evidence" value="ECO:0007669"/>
    <property type="project" value="UniProtKB-EC"/>
</dbReference>
<feature type="active site" evidence="6">
    <location>
        <position position="378"/>
    </location>
</feature>
<dbReference type="EMBL" id="ASGP02000001">
    <property type="protein sequence ID" value="KAH9528337.1"/>
    <property type="molecule type" value="Genomic_DNA"/>
</dbReference>
<feature type="region of interest" description="Disordered" evidence="7">
    <location>
        <begin position="262"/>
        <end position="293"/>
    </location>
</feature>
<dbReference type="PANTHER" id="PTHR14189:SF0">
    <property type="entry name" value="PROTEIN PHOSPHATASE METHYLESTERASE 1"/>
    <property type="match status" value="1"/>
</dbReference>
<dbReference type="EMBL" id="SDOV01000010">
    <property type="protein sequence ID" value="KAH7636285.1"/>
    <property type="molecule type" value="Genomic_DNA"/>
</dbReference>
<comment type="function">
    <text evidence="5">Demethylates proteins that have been reversibly carboxymethylated.</text>
</comment>
<proteinExistence type="inferred from homology"/>
<feature type="compositionally biased region" description="Polar residues" evidence="7">
    <location>
        <begin position="277"/>
        <end position="291"/>
    </location>
</feature>
<sequence>MQHPSGLPQHMRKFLPSLSGMSRPPPSSGRLLTSKHFALRRKSDRDFTPAHWSQYFTAQQDITINDGDVFRVYIHEQAESVDHMPLLLLLHGGGFSALTWSLFVKSLVEICHVRIMAIDIRGHGSTRSANDEDLSIATMVNDITQVLLKMFDESMPELILMGHSMGGALAAHFADKCCESSINSRILGLIVIDVVEGTAKQALSQMQQVLQSRPSGFKSIEQAIEWCVRSNQTKNLESARISMPGQIKHSQTGICAADLVAESRPETPEESHHTDSMPANSFGLSTLSENSPTKEDKTVIATPDDHQLSIKQFVWRINLAHTEPFWMEWFDNLSQIFLNSKGGAKLLLLAGVDRLDGPMTVGQMQGKFQMQILPRVGHVIQEDDPDSVAQVVATYLCRNRFSTPKMEFERPFPSC</sequence>
<comment type="caution">
    <text evidence="10">The sequence shown here is derived from an EMBL/GenBank/DDBJ whole genome shotgun (WGS) entry which is preliminary data.</text>
</comment>
<accession>A0A922IAB6</accession>
<feature type="compositionally biased region" description="Basic and acidic residues" evidence="7">
    <location>
        <begin position="262"/>
        <end position="275"/>
    </location>
</feature>
<organism evidence="10 11">
    <name type="scientific">Dermatophagoides farinae</name>
    <name type="common">American house dust mite</name>
    <dbReference type="NCBI Taxonomy" id="6954"/>
    <lineage>
        <taxon>Eukaryota</taxon>
        <taxon>Metazoa</taxon>
        <taxon>Ecdysozoa</taxon>
        <taxon>Arthropoda</taxon>
        <taxon>Chelicerata</taxon>
        <taxon>Arachnida</taxon>
        <taxon>Acari</taxon>
        <taxon>Acariformes</taxon>
        <taxon>Sarcoptiformes</taxon>
        <taxon>Astigmata</taxon>
        <taxon>Psoroptidia</taxon>
        <taxon>Analgoidea</taxon>
        <taxon>Pyroglyphidae</taxon>
        <taxon>Dermatophagoidinae</taxon>
        <taxon>Dermatophagoides</taxon>
    </lineage>
</organism>
<evidence type="ECO:0000256" key="5">
    <source>
        <dbReference type="PIRNR" id="PIRNR022950"/>
    </source>
</evidence>
<evidence type="ECO:0000256" key="7">
    <source>
        <dbReference type="SAM" id="MobiDB-lite"/>
    </source>
</evidence>
<evidence type="ECO:0000256" key="2">
    <source>
        <dbReference type="ARBA" id="ARBA00022487"/>
    </source>
</evidence>
<evidence type="ECO:0000256" key="4">
    <source>
        <dbReference type="ARBA" id="ARBA00049203"/>
    </source>
</evidence>
<evidence type="ECO:0000313" key="9">
    <source>
        <dbReference type="EMBL" id="KAH7636285.1"/>
    </source>
</evidence>
<dbReference type="Pfam" id="PF12697">
    <property type="entry name" value="Abhydrolase_6"/>
    <property type="match status" value="1"/>
</dbReference>
<reference evidence="9" key="2">
    <citation type="submission" date="2020-06" db="EMBL/GenBank/DDBJ databases">
        <authorList>
            <person name="Ji K."/>
            <person name="Li J."/>
        </authorList>
    </citation>
    <scope>NUCLEOTIDE SEQUENCE</scope>
    <source>
        <strain evidence="9">JKM2019</strain>
        <tissue evidence="9">Whole body</tissue>
    </source>
</reference>
<keyword evidence="3 5" id="KW-0378">Hydrolase</keyword>
<dbReference type="Proteomes" id="UP000828236">
    <property type="component" value="Unassembled WGS sequence"/>
</dbReference>